<dbReference type="RefSeq" id="WP_381489076.1">
    <property type="nucleotide sequence ID" value="NZ_JBHTIK010000005.1"/>
</dbReference>
<sequence>MRITLLICVPKAGVGGHYHSLCATAEALASAGHDINVISIGYQQSPVVSKLSERISRQHIQLSWPLALLPLRRCTAAIRITMPDVIHAFDVYAYLFARIAATKLRIPAILTKCGGPKPRTHFPRGEQLIVYSGEDFRYFSGKWNNIHLLPNRVTPFAFDTTLMQRLEACLPHTYTLRLLRISRIGNYYEKTLRDTMRLLDILRSKNIDACLLIVGAIYEGSAFARLRSVASEHVFFITDQEFTQDAKRVLGVADIVVGTGRSLMEAAVAGRAVLAPLRNLDIPILITRDNVDVFLDKNFSERTIFVKKQEDAIDEIAALGDLQVLRAAQDDCQAIANRYFLVSEALPAMESIYSNAETPNHRQMLDTALHVAEYCYRLSKAWIRRKVEAL</sequence>
<keyword evidence="2" id="KW-0808">Transferase</keyword>
<dbReference type="EMBL" id="JBHTIK010000005">
    <property type="protein sequence ID" value="MFD0848391.1"/>
    <property type="molecule type" value="Genomic_DNA"/>
</dbReference>
<evidence type="ECO:0000313" key="2">
    <source>
        <dbReference type="EMBL" id="MFD0848391.1"/>
    </source>
</evidence>
<dbReference type="GO" id="GO:0016757">
    <property type="term" value="F:glycosyltransferase activity"/>
    <property type="evidence" value="ECO:0007669"/>
    <property type="project" value="UniProtKB-KW"/>
</dbReference>
<keyword evidence="3" id="KW-1185">Reference proteome</keyword>
<gene>
    <name evidence="2" type="ORF">ACFQ00_08645</name>
</gene>
<evidence type="ECO:0000313" key="3">
    <source>
        <dbReference type="Proteomes" id="UP001597124"/>
    </source>
</evidence>
<evidence type="ECO:0000259" key="1">
    <source>
        <dbReference type="Pfam" id="PF13439"/>
    </source>
</evidence>
<dbReference type="Pfam" id="PF13439">
    <property type="entry name" value="Glyco_transf_4"/>
    <property type="match status" value="1"/>
</dbReference>
<dbReference type="InterPro" id="IPR028098">
    <property type="entry name" value="Glyco_trans_4-like_N"/>
</dbReference>
<protein>
    <submittedName>
        <fullName evidence="2">Glycosyltransferase</fullName>
        <ecNumber evidence="2">2.4.-.-</ecNumber>
    </submittedName>
</protein>
<reference evidence="3" key="1">
    <citation type="journal article" date="2019" name="Int. J. Syst. Evol. Microbiol.">
        <title>The Global Catalogue of Microorganisms (GCM) 10K type strain sequencing project: providing services to taxonomists for standard genome sequencing and annotation.</title>
        <authorList>
            <consortium name="The Broad Institute Genomics Platform"/>
            <consortium name="The Broad Institute Genome Sequencing Center for Infectious Disease"/>
            <person name="Wu L."/>
            <person name="Ma J."/>
        </authorList>
    </citation>
    <scope>NUCLEOTIDE SEQUENCE [LARGE SCALE GENOMIC DNA]</scope>
    <source>
        <strain evidence="3">CCUG 52537</strain>
    </source>
</reference>
<dbReference type="Gene3D" id="3.40.50.2000">
    <property type="entry name" value="Glycogen Phosphorylase B"/>
    <property type="match status" value="2"/>
</dbReference>
<accession>A0ABW3C1Q2</accession>
<dbReference type="EC" id="2.4.-.-" evidence="2"/>
<dbReference type="Proteomes" id="UP001597124">
    <property type="component" value="Unassembled WGS sequence"/>
</dbReference>
<comment type="caution">
    <text evidence="2">The sequence shown here is derived from an EMBL/GenBank/DDBJ whole genome shotgun (WGS) entry which is preliminary data.</text>
</comment>
<keyword evidence="2" id="KW-0328">Glycosyltransferase</keyword>
<proteinExistence type="predicted"/>
<name>A0ABW3C1Q2_SPHXN</name>
<organism evidence="2 3">
    <name type="scientific">Sphingosinicella xenopeptidilytica</name>
    <dbReference type="NCBI Taxonomy" id="364098"/>
    <lineage>
        <taxon>Bacteria</taxon>
        <taxon>Pseudomonadati</taxon>
        <taxon>Pseudomonadota</taxon>
        <taxon>Alphaproteobacteria</taxon>
        <taxon>Sphingomonadales</taxon>
        <taxon>Sphingosinicellaceae</taxon>
        <taxon>Sphingosinicella</taxon>
    </lineage>
</organism>
<dbReference type="SUPFAM" id="SSF53756">
    <property type="entry name" value="UDP-Glycosyltransferase/glycogen phosphorylase"/>
    <property type="match status" value="1"/>
</dbReference>
<feature type="domain" description="Glycosyltransferase subfamily 4-like N-terminal" evidence="1">
    <location>
        <begin position="15"/>
        <end position="111"/>
    </location>
</feature>